<gene>
    <name evidence="2" type="ORF">CCH79_00004932</name>
</gene>
<evidence type="ECO:0000313" key="3">
    <source>
        <dbReference type="Proteomes" id="UP000250572"/>
    </source>
</evidence>
<reference evidence="2 3" key="1">
    <citation type="journal article" date="2018" name="G3 (Bethesda)">
        <title>A High-Quality Reference Genome for the Invasive Mosquitofish Gambusia affinis Using a Chicago Library.</title>
        <authorList>
            <person name="Hoffberg S.L."/>
            <person name="Troendle N.J."/>
            <person name="Glenn T.C."/>
            <person name="Mahmud O."/>
            <person name="Louha S."/>
            <person name="Chalopin D."/>
            <person name="Bennetzen J.L."/>
            <person name="Mauricio R."/>
        </authorList>
    </citation>
    <scope>NUCLEOTIDE SEQUENCE [LARGE SCALE GENOMIC DNA]</scope>
    <source>
        <strain evidence="2">NE01/NJP1002.9</strain>
        <tissue evidence="2">Muscle</tissue>
    </source>
</reference>
<proteinExistence type="predicted"/>
<accession>A0A315V6B8</accession>
<dbReference type="AlphaFoldDB" id="A0A315V6B8"/>
<organism evidence="2 3">
    <name type="scientific">Gambusia affinis</name>
    <name type="common">Western mosquitofish</name>
    <name type="synonym">Heterandria affinis</name>
    <dbReference type="NCBI Taxonomy" id="33528"/>
    <lineage>
        <taxon>Eukaryota</taxon>
        <taxon>Metazoa</taxon>
        <taxon>Chordata</taxon>
        <taxon>Craniata</taxon>
        <taxon>Vertebrata</taxon>
        <taxon>Euteleostomi</taxon>
        <taxon>Actinopterygii</taxon>
        <taxon>Neopterygii</taxon>
        <taxon>Teleostei</taxon>
        <taxon>Neoteleostei</taxon>
        <taxon>Acanthomorphata</taxon>
        <taxon>Ovalentaria</taxon>
        <taxon>Atherinomorphae</taxon>
        <taxon>Cyprinodontiformes</taxon>
        <taxon>Poeciliidae</taxon>
        <taxon>Poeciliinae</taxon>
        <taxon>Gambusia</taxon>
    </lineage>
</organism>
<feature type="compositionally biased region" description="Basic and acidic residues" evidence="1">
    <location>
        <begin position="1"/>
        <end position="15"/>
    </location>
</feature>
<sequence>MQVQRTRETSGHWKDWTSVNGSSASGSPGVLLRNLYGIQIKITHMQHKSSVLSAGGWGLADPGRSQSLHSPTPDVGRKVLQGLGDAGPPPVCVR</sequence>
<evidence type="ECO:0000256" key="1">
    <source>
        <dbReference type="SAM" id="MobiDB-lite"/>
    </source>
</evidence>
<protein>
    <submittedName>
        <fullName evidence="2">Uncharacterized protein</fullName>
    </submittedName>
</protein>
<name>A0A315V6B8_GAMAF</name>
<feature type="region of interest" description="Disordered" evidence="1">
    <location>
        <begin position="1"/>
        <end position="28"/>
    </location>
</feature>
<keyword evidence="3" id="KW-1185">Reference proteome</keyword>
<feature type="compositionally biased region" description="Polar residues" evidence="1">
    <location>
        <begin position="17"/>
        <end position="26"/>
    </location>
</feature>
<dbReference type="EMBL" id="NHOQ01002268">
    <property type="protein sequence ID" value="PWA18910.1"/>
    <property type="molecule type" value="Genomic_DNA"/>
</dbReference>
<evidence type="ECO:0000313" key="2">
    <source>
        <dbReference type="EMBL" id="PWA18910.1"/>
    </source>
</evidence>
<dbReference type="Proteomes" id="UP000250572">
    <property type="component" value="Unassembled WGS sequence"/>
</dbReference>
<comment type="caution">
    <text evidence="2">The sequence shown here is derived from an EMBL/GenBank/DDBJ whole genome shotgun (WGS) entry which is preliminary data.</text>
</comment>